<keyword evidence="10" id="KW-1133">Transmembrane helix</keyword>
<dbReference type="CDD" id="cd00082">
    <property type="entry name" value="HisKA"/>
    <property type="match status" value="1"/>
</dbReference>
<dbReference type="Gene3D" id="1.10.287.130">
    <property type="match status" value="1"/>
</dbReference>
<dbReference type="EMBL" id="KF724688">
    <property type="protein sequence ID" value="AHX39955.1"/>
    <property type="molecule type" value="Genomic_DNA"/>
</dbReference>
<dbReference type="RefSeq" id="WP_039610602.1">
    <property type="nucleotide sequence ID" value="NZ_JWIC01000007.1"/>
</dbReference>
<reference evidence="13" key="1">
    <citation type="journal article" date="2014" name="Science">
        <title>Marine tubeworm metamorphosis induced by arrays of bacterial phage tail-like structures.</title>
        <authorList>
            <person name="Shikuma N.J."/>
            <person name="Pilhofer M."/>
            <person name="Weiss G.L."/>
            <person name="Hadfield M.G."/>
            <person name="Jensen G.J."/>
            <person name="Newman D.K."/>
        </authorList>
    </citation>
    <scope>NUCLEOTIDE SEQUENCE</scope>
    <source>
        <strain evidence="13">HI1</strain>
    </source>
</reference>
<name>A0A023PZI0_9GAMM</name>
<evidence type="ECO:0000256" key="9">
    <source>
        <dbReference type="ARBA" id="ARBA00022840"/>
    </source>
</evidence>
<evidence type="ECO:0000256" key="3">
    <source>
        <dbReference type="ARBA" id="ARBA00012438"/>
    </source>
</evidence>
<dbReference type="GO" id="GO:0005886">
    <property type="term" value="C:plasma membrane"/>
    <property type="evidence" value="ECO:0007669"/>
    <property type="project" value="UniProtKB-SubCell"/>
</dbReference>
<evidence type="ECO:0000256" key="7">
    <source>
        <dbReference type="ARBA" id="ARBA00022741"/>
    </source>
</evidence>
<dbReference type="EC" id="2.7.13.3" evidence="3"/>
<evidence type="ECO:0000256" key="6">
    <source>
        <dbReference type="ARBA" id="ARBA00022679"/>
    </source>
</evidence>
<keyword evidence="10" id="KW-0812">Transmembrane</keyword>
<evidence type="ECO:0000256" key="1">
    <source>
        <dbReference type="ARBA" id="ARBA00000085"/>
    </source>
</evidence>
<keyword evidence="6" id="KW-0808">Transferase</keyword>
<evidence type="ECO:0000259" key="11">
    <source>
        <dbReference type="PROSITE" id="PS50109"/>
    </source>
</evidence>
<dbReference type="Gene3D" id="6.10.340.10">
    <property type="match status" value="1"/>
</dbReference>
<evidence type="ECO:0000313" key="15">
    <source>
        <dbReference type="Proteomes" id="UP000031327"/>
    </source>
</evidence>
<dbReference type="PROSITE" id="PS50885">
    <property type="entry name" value="HAMP"/>
    <property type="match status" value="1"/>
</dbReference>
<dbReference type="AlphaFoldDB" id="A0A023PZI0"/>
<dbReference type="GO" id="GO:0000155">
    <property type="term" value="F:phosphorelay sensor kinase activity"/>
    <property type="evidence" value="ECO:0007669"/>
    <property type="project" value="InterPro"/>
</dbReference>
<keyword evidence="9" id="KW-0067">ATP-binding</keyword>
<dbReference type="InterPro" id="IPR004358">
    <property type="entry name" value="Sig_transdc_His_kin-like_C"/>
</dbReference>
<evidence type="ECO:0000256" key="8">
    <source>
        <dbReference type="ARBA" id="ARBA00022777"/>
    </source>
</evidence>
<feature type="domain" description="HAMP" evidence="12">
    <location>
        <begin position="157"/>
        <end position="210"/>
    </location>
</feature>
<dbReference type="SUPFAM" id="SSF55874">
    <property type="entry name" value="ATPase domain of HSP90 chaperone/DNA topoisomerase II/histidine kinase"/>
    <property type="match status" value="1"/>
</dbReference>
<keyword evidence="10" id="KW-0472">Membrane</keyword>
<keyword evidence="5" id="KW-0597">Phosphoprotein</keyword>
<keyword evidence="7" id="KW-0547">Nucleotide-binding</keyword>
<comment type="catalytic activity">
    <reaction evidence="1">
        <text>ATP + protein L-histidine = ADP + protein N-phospho-L-histidine.</text>
        <dbReference type="EC" id="2.7.13.3"/>
    </reaction>
</comment>
<dbReference type="PANTHER" id="PTHR44936:SF10">
    <property type="entry name" value="SENSOR PROTEIN RSTB"/>
    <property type="match status" value="1"/>
</dbReference>
<evidence type="ECO:0000256" key="10">
    <source>
        <dbReference type="SAM" id="Phobius"/>
    </source>
</evidence>
<accession>A0A023PZI0</accession>
<feature type="transmembrane region" description="Helical" evidence="10">
    <location>
        <begin position="12"/>
        <end position="36"/>
    </location>
</feature>
<protein>
    <recommendedName>
        <fullName evidence="3">histidine kinase</fullName>
        <ecNumber evidence="3">2.7.13.3</ecNumber>
    </recommendedName>
</protein>
<proteinExistence type="predicted"/>
<dbReference type="PROSITE" id="PS50109">
    <property type="entry name" value="HIS_KIN"/>
    <property type="match status" value="1"/>
</dbReference>
<dbReference type="InterPro" id="IPR036890">
    <property type="entry name" value="HATPase_C_sf"/>
</dbReference>
<dbReference type="Pfam" id="PF00512">
    <property type="entry name" value="HisKA"/>
    <property type="match status" value="1"/>
</dbReference>
<dbReference type="InterPro" id="IPR036097">
    <property type="entry name" value="HisK_dim/P_sf"/>
</dbReference>
<sequence length="417" mass="46475">MKARQLRTRIIAYFVGISLFISILFGFVCFLFAYTIEDHLFNVILKDEAAYVSKQLSVGNIPQPRLEFIQYLENKERLPEFIKNTLVEAPGAREFSSEGDKHYHLMWLDQGLLLAEVSEQLVVRKIKLGMFNFMLVALCIVLVVAILLAYLSLAMAKKLLTPLDKLVDIVAQAPVEKLPQNFSDQFVNDEIGGFARTLEQALDRIRQFIDREQAFTRDASHELRTPIAVTQGALTLLKQEMLNDKQRALVERAAAAQEQMAQSVEILLALAREETIQQTDVTLLPIVESCVLQQVHKIADKDITVDIDIPKEATISLGESPLSLILSNLIGNAFSHVNQGLVTVRFSHNTLSIIDTGEGIPEDIQARIFESGVKSDSSSGLGMGLSIVHRLCQRLDIDLSLDSSEHGTAFHLTCVSC</sequence>
<evidence type="ECO:0000256" key="5">
    <source>
        <dbReference type="ARBA" id="ARBA00022553"/>
    </source>
</evidence>
<feature type="domain" description="Histidine kinase" evidence="11">
    <location>
        <begin position="218"/>
        <end position="413"/>
    </location>
</feature>
<dbReference type="EMBL" id="JWIC01000007">
    <property type="protein sequence ID" value="KID56030.1"/>
    <property type="molecule type" value="Genomic_DNA"/>
</dbReference>
<dbReference type="SMART" id="SM00387">
    <property type="entry name" value="HATPase_c"/>
    <property type="match status" value="1"/>
</dbReference>
<keyword evidence="8 13" id="KW-0418">Kinase</keyword>
<dbReference type="InterPro" id="IPR005467">
    <property type="entry name" value="His_kinase_dom"/>
</dbReference>
<dbReference type="PRINTS" id="PR00344">
    <property type="entry name" value="BCTRLSENSOR"/>
</dbReference>
<dbReference type="InterPro" id="IPR050980">
    <property type="entry name" value="2C_sensor_his_kinase"/>
</dbReference>
<evidence type="ECO:0000313" key="14">
    <source>
        <dbReference type="EMBL" id="KID56030.1"/>
    </source>
</evidence>
<gene>
    <name evidence="14" type="ORF">JF50_17110</name>
</gene>
<dbReference type="GO" id="GO:0005524">
    <property type="term" value="F:ATP binding"/>
    <property type="evidence" value="ECO:0007669"/>
    <property type="project" value="UniProtKB-KW"/>
</dbReference>
<dbReference type="OrthoDB" id="9121563at2"/>
<feature type="transmembrane region" description="Helical" evidence="10">
    <location>
        <begin position="130"/>
        <end position="153"/>
    </location>
</feature>
<dbReference type="SMART" id="SM00388">
    <property type="entry name" value="HisKA"/>
    <property type="match status" value="1"/>
</dbReference>
<organism evidence="13">
    <name type="scientific">Pseudoalteromonas luteoviolacea</name>
    <dbReference type="NCBI Taxonomy" id="43657"/>
    <lineage>
        <taxon>Bacteria</taxon>
        <taxon>Pseudomonadati</taxon>
        <taxon>Pseudomonadota</taxon>
        <taxon>Gammaproteobacteria</taxon>
        <taxon>Alteromonadales</taxon>
        <taxon>Pseudoalteromonadaceae</taxon>
        <taxon>Pseudoalteromonas</taxon>
    </lineage>
</organism>
<dbReference type="Gene3D" id="3.30.565.10">
    <property type="entry name" value="Histidine kinase-like ATPase, C-terminal domain"/>
    <property type="match status" value="1"/>
</dbReference>
<dbReference type="Proteomes" id="UP000031327">
    <property type="component" value="Unassembled WGS sequence"/>
</dbReference>
<evidence type="ECO:0000256" key="2">
    <source>
        <dbReference type="ARBA" id="ARBA00004651"/>
    </source>
</evidence>
<dbReference type="CDD" id="cd00075">
    <property type="entry name" value="HATPase"/>
    <property type="match status" value="1"/>
</dbReference>
<evidence type="ECO:0000259" key="12">
    <source>
        <dbReference type="PROSITE" id="PS50885"/>
    </source>
</evidence>
<evidence type="ECO:0000256" key="4">
    <source>
        <dbReference type="ARBA" id="ARBA00022475"/>
    </source>
</evidence>
<evidence type="ECO:0000313" key="13">
    <source>
        <dbReference type="EMBL" id="AHX39955.1"/>
    </source>
</evidence>
<reference evidence="14 15" key="2">
    <citation type="submission" date="2014-12" db="EMBL/GenBank/DDBJ databases">
        <title>Draft Genome Sequence of Pseudoalteromonas luteoviolacea HI1.</title>
        <authorList>
            <person name="Asahina A.Y."/>
            <person name="Hadfield M.G."/>
        </authorList>
    </citation>
    <scope>NUCLEOTIDE SEQUENCE [LARGE SCALE GENOMIC DNA]</scope>
    <source>
        <strain evidence="14 15">HI1</strain>
    </source>
</reference>
<dbReference type="InterPro" id="IPR003661">
    <property type="entry name" value="HisK_dim/P_dom"/>
</dbReference>
<dbReference type="PANTHER" id="PTHR44936">
    <property type="entry name" value="SENSOR PROTEIN CREC"/>
    <property type="match status" value="1"/>
</dbReference>
<comment type="subcellular location">
    <subcellularLocation>
        <location evidence="2">Cell membrane</location>
        <topology evidence="2">Multi-pass membrane protein</topology>
    </subcellularLocation>
</comment>
<dbReference type="SUPFAM" id="SSF47384">
    <property type="entry name" value="Homodimeric domain of signal transducing histidine kinase"/>
    <property type="match status" value="1"/>
</dbReference>
<dbReference type="Pfam" id="PF02518">
    <property type="entry name" value="HATPase_c"/>
    <property type="match status" value="1"/>
</dbReference>
<dbReference type="InterPro" id="IPR003594">
    <property type="entry name" value="HATPase_dom"/>
</dbReference>
<dbReference type="InterPro" id="IPR003660">
    <property type="entry name" value="HAMP_dom"/>
</dbReference>
<keyword evidence="4" id="KW-1003">Cell membrane</keyword>